<proteinExistence type="inferred from homology"/>
<dbReference type="PANTHER" id="PTHR47992">
    <property type="entry name" value="PROTEIN PHOSPHATASE"/>
    <property type="match status" value="1"/>
</dbReference>
<dbReference type="EMBL" id="HG994584">
    <property type="protein sequence ID" value="CAF2940359.1"/>
    <property type="molecule type" value="Genomic_DNA"/>
</dbReference>
<feature type="region of interest" description="Disordered" evidence="5">
    <location>
        <begin position="439"/>
        <end position="483"/>
    </location>
</feature>
<dbReference type="InterPro" id="IPR015655">
    <property type="entry name" value="PP2C"/>
</dbReference>
<dbReference type="GO" id="GO:0046872">
    <property type="term" value="F:metal ion binding"/>
    <property type="evidence" value="ECO:0007669"/>
    <property type="project" value="UniProtKB-KW"/>
</dbReference>
<sequence length="503" mass="56686">MNSDAEDGSRSIGVNLRVTGHFNQGGRKYMEDFFSVAYQQTVDEKDLEYAYFGIFDGHGGEDAALFAKEHLMDYITKQKNFWSEDDQAVLKAIREGFLHSQRAMWADLNNWKKTSKGHPSTAGTTASVAFIKRGKIFTGHVGDSRIILGQKDSHDPNRWKAKALTRDHKPESPAELQRIERHGGKVVNKSGVPRVFPFLAVARALGDLWSYNPEDDVFIQRMALGMYSIHILQSRWLIMWKKNNEEYMMDPDSGYRWINPSKHLVDNALHKWKLLKMRSDNISVLTVMLDPPGPPRAQVLRNNMCVNKKSSATLISSPPPKLPPKPMSKELNSNKNLAIISRCPNSPDNLSKIGTNLADIPRKMFVDRNAVYTHHAKFGQMNDSDRKSPSPPPIPERPLGLRKSKLSRIVDPAIANRRRSIGYNNSEENKLGVRSLRGRKSCSNVIPSPMRVLRPKNTTPSSSQKRKTPRASAVSASKVLKTSDQRIKTLTWGPSSASKLIRK</sequence>
<evidence type="ECO:0000256" key="1">
    <source>
        <dbReference type="ARBA" id="ARBA00022723"/>
    </source>
</evidence>
<dbReference type="OrthoDB" id="10025511at2759"/>
<feature type="region of interest" description="Disordered" evidence="5">
    <location>
        <begin position="376"/>
        <end position="402"/>
    </location>
</feature>
<dbReference type="PROSITE" id="PS51746">
    <property type="entry name" value="PPM_2"/>
    <property type="match status" value="1"/>
</dbReference>
<dbReference type="InterPro" id="IPR000222">
    <property type="entry name" value="PP2C_BS"/>
</dbReference>
<keyword evidence="7" id="KW-1185">Reference proteome</keyword>
<dbReference type="GO" id="GO:0004722">
    <property type="term" value="F:protein serine/threonine phosphatase activity"/>
    <property type="evidence" value="ECO:0007669"/>
    <property type="project" value="UniProtKB-EC"/>
</dbReference>
<evidence type="ECO:0000256" key="2">
    <source>
        <dbReference type="ARBA" id="ARBA00022801"/>
    </source>
</evidence>
<reference evidence="6" key="1">
    <citation type="submission" date="2021-02" db="EMBL/GenBank/DDBJ databases">
        <authorList>
            <person name="Bekaert M."/>
        </authorList>
    </citation>
    <scope>NUCLEOTIDE SEQUENCE</scope>
    <source>
        <strain evidence="6">IoA-00</strain>
    </source>
</reference>
<evidence type="ECO:0000256" key="5">
    <source>
        <dbReference type="SAM" id="MobiDB-lite"/>
    </source>
</evidence>
<accession>A0A7R8CYD6</accession>
<evidence type="ECO:0000313" key="6">
    <source>
        <dbReference type="EMBL" id="CAF2940359.1"/>
    </source>
</evidence>
<name>A0A7R8CYD6_LEPSM</name>
<dbReference type="SUPFAM" id="SSF81606">
    <property type="entry name" value="PP2C-like"/>
    <property type="match status" value="1"/>
</dbReference>
<dbReference type="Proteomes" id="UP000675881">
    <property type="component" value="Chromosome 5"/>
</dbReference>
<evidence type="ECO:0000256" key="3">
    <source>
        <dbReference type="ARBA" id="ARBA00022912"/>
    </source>
</evidence>
<gene>
    <name evidence="6" type="ORF">LSAA_10688</name>
</gene>
<dbReference type="PROSITE" id="PS01032">
    <property type="entry name" value="PPM_1"/>
    <property type="match status" value="1"/>
</dbReference>
<dbReference type="AlphaFoldDB" id="A0A7R8CYD6"/>
<protein>
    <submittedName>
        <fullName evidence="6">PPM1D</fullName>
        <ecNumber evidence="6">3.1.3.16</ecNumber>
    </submittedName>
</protein>
<keyword evidence="2 4" id="KW-0378">Hydrolase</keyword>
<dbReference type="Gene3D" id="3.60.40.10">
    <property type="entry name" value="PPM-type phosphatase domain"/>
    <property type="match status" value="1"/>
</dbReference>
<evidence type="ECO:0000313" key="7">
    <source>
        <dbReference type="Proteomes" id="UP000675881"/>
    </source>
</evidence>
<comment type="similarity">
    <text evidence="4">Belongs to the PP2C family.</text>
</comment>
<dbReference type="EC" id="3.1.3.16" evidence="6"/>
<dbReference type="SMART" id="SM00332">
    <property type="entry name" value="PP2Cc"/>
    <property type="match status" value="1"/>
</dbReference>
<dbReference type="CDD" id="cd00143">
    <property type="entry name" value="PP2Cc"/>
    <property type="match status" value="1"/>
</dbReference>
<evidence type="ECO:0000256" key="4">
    <source>
        <dbReference type="RuleBase" id="RU003465"/>
    </source>
</evidence>
<dbReference type="InterPro" id="IPR036457">
    <property type="entry name" value="PPM-type-like_dom_sf"/>
</dbReference>
<dbReference type="Pfam" id="PF00481">
    <property type="entry name" value="PP2C"/>
    <property type="match status" value="1"/>
</dbReference>
<keyword evidence="3 4" id="KW-0904">Protein phosphatase</keyword>
<organism evidence="6 7">
    <name type="scientific">Lepeophtheirus salmonis</name>
    <name type="common">Salmon louse</name>
    <name type="synonym">Caligus salmonis</name>
    <dbReference type="NCBI Taxonomy" id="72036"/>
    <lineage>
        <taxon>Eukaryota</taxon>
        <taxon>Metazoa</taxon>
        <taxon>Ecdysozoa</taxon>
        <taxon>Arthropoda</taxon>
        <taxon>Crustacea</taxon>
        <taxon>Multicrustacea</taxon>
        <taxon>Hexanauplia</taxon>
        <taxon>Copepoda</taxon>
        <taxon>Siphonostomatoida</taxon>
        <taxon>Caligidae</taxon>
        <taxon>Lepeophtheirus</taxon>
    </lineage>
</organism>
<dbReference type="InterPro" id="IPR001932">
    <property type="entry name" value="PPM-type_phosphatase-like_dom"/>
</dbReference>
<keyword evidence="1" id="KW-0479">Metal-binding</keyword>